<protein>
    <submittedName>
        <fullName evidence="2">Myo-inositol 2-dehydrogenase</fullName>
    </submittedName>
</protein>
<dbReference type="EMBL" id="LHZU01000122">
    <property type="protein sequence ID" value="KXV59928.1"/>
    <property type="molecule type" value="Genomic_DNA"/>
</dbReference>
<organism evidence="2 3">
    <name type="scientific">Acetobacter senegalensis</name>
    <dbReference type="NCBI Taxonomy" id="446692"/>
    <lineage>
        <taxon>Bacteria</taxon>
        <taxon>Pseudomonadati</taxon>
        <taxon>Pseudomonadota</taxon>
        <taxon>Alphaproteobacteria</taxon>
        <taxon>Acetobacterales</taxon>
        <taxon>Acetobacteraceae</taxon>
        <taxon>Acetobacter</taxon>
    </lineage>
</organism>
<feature type="domain" description="Gfo/Idh/MocA-like oxidoreductase N-terminal" evidence="1">
    <location>
        <begin position="6"/>
        <end position="125"/>
    </location>
</feature>
<dbReference type="AlphaFoldDB" id="A0A149U3G2"/>
<proteinExistence type="predicted"/>
<accession>A0A149U3G2</accession>
<evidence type="ECO:0000313" key="3">
    <source>
        <dbReference type="Proteomes" id="UP000075360"/>
    </source>
</evidence>
<dbReference type="Gene3D" id="3.30.360.10">
    <property type="entry name" value="Dihydrodipicolinate Reductase, domain 2"/>
    <property type="match status" value="1"/>
</dbReference>
<dbReference type="RefSeq" id="WP_061471279.1">
    <property type="nucleotide sequence ID" value="NZ_LHZU01000122.1"/>
</dbReference>
<comment type="caution">
    <text evidence="2">The sequence shown here is derived from an EMBL/GenBank/DDBJ whole genome shotgun (WGS) entry which is preliminary data.</text>
</comment>
<gene>
    <name evidence="2" type="ORF">AD948_07015</name>
</gene>
<name>A0A149U3G2_9PROT</name>
<sequence length="366" mass="41102">MTKLSLGLLGAGEVAQLIHLPILQQMQDRYQIAALYDPSPSVLNAVADKWAVPKRYDTVETLLADEEVDAVMVLSPDQFHGEHARAALRAGKHVFLEKPACLTVADLQSLIEVQQQTDRQVMIGYMRCYAPAFMQGQKLLQQMSDIRYARVRDLICEGPWFFRKWSEVVTPADDISADVLTSGRAKRMADLKAVCGEDAPPAILKSYEVLTGLGVHSLSAVRMLLGSPRRVISAHVGQDGTQIHALLDYGNFVTSYECLIDDVVRFDATIEVLSRREELSIHYDTPYIRNLPGRTVFQASSESENSSQTFGPFYKDPFQVELEHFHDVLTTGVPVRTHLHDAVRDLELCQEIIKVAKLSFLRKYNK</sequence>
<reference evidence="2 3" key="1">
    <citation type="submission" date="2015-06" db="EMBL/GenBank/DDBJ databases">
        <title>Improved classification and identification of acetic acid bacteria using matrix-assisted laser desorption/ionization time-of-flight mass spectrometry; Gluconobacter nephelii and Gluconobacter uchimurae are later heterotypic synonyms of Gluconobacter japonicus and Gluconobacter oxydans, respectively.</title>
        <authorList>
            <person name="Li L."/>
            <person name="Cleenwerck I."/>
            <person name="De Vuyst L."/>
            <person name="Vandamme P."/>
        </authorList>
    </citation>
    <scope>NUCLEOTIDE SEQUENCE [LARGE SCALE GENOMIC DNA]</scope>
    <source>
        <strain evidence="2 3">LMG 23690</strain>
    </source>
</reference>
<dbReference type="SUPFAM" id="SSF51735">
    <property type="entry name" value="NAD(P)-binding Rossmann-fold domains"/>
    <property type="match status" value="1"/>
</dbReference>
<evidence type="ECO:0000313" key="2">
    <source>
        <dbReference type="EMBL" id="KXV59928.1"/>
    </source>
</evidence>
<dbReference type="PANTHER" id="PTHR43708">
    <property type="entry name" value="CONSERVED EXPRESSED OXIDOREDUCTASE (EUROFUNG)"/>
    <property type="match status" value="1"/>
</dbReference>
<dbReference type="InterPro" id="IPR036291">
    <property type="entry name" value="NAD(P)-bd_dom_sf"/>
</dbReference>
<dbReference type="OrthoDB" id="9792935at2"/>
<dbReference type="InterPro" id="IPR000683">
    <property type="entry name" value="Gfo/Idh/MocA-like_OxRdtase_N"/>
</dbReference>
<dbReference type="Proteomes" id="UP000075360">
    <property type="component" value="Unassembled WGS sequence"/>
</dbReference>
<dbReference type="Gene3D" id="3.40.50.720">
    <property type="entry name" value="NAD(P)-binding Rossmann-like Domain"/>
    <property type="match status" value="1"/>
</dbReference>
<dbReference type="GO" id="GO:0000166">
    <property type="term" value="F:nucleotide binding"/>
    <property type="evidence" value="ECO:0007669"/>
    <property type="project" value="InterPro"/>
</dbReference>
<dbReference type="InterPro" id="IPR051317">
    <property type="entry name" value="Gfo/Idh/MocA_oxidoreduct"/>
</dbReference>
<dbReference type="PANTHER" id="PTHR43708:SF4">
    <property type="entry name" value="OXIDOREDUCTASE YCEM-RELATED"/>
    <property type="match status" value="1"/>
</dbReference>
<dbReference type="Pfam" id="PF01408">
    <property type="entry name" value="GFO_IDH_MocA"/>
    <property type="match status" value="1"/>
</dbReference>
<dbReference type="PATRIC" id="fig|446692.4.peg.3530"/>
<evidence type="ECO:0000259" key="1">
    <source>
        <dbReference type="Pfam" id="PF01408"/>
    </source>
</evidence>